<dbReference type="InterPro" id="IPR020845">
    <property type="entry name" value="AMP-binding_CS"/>
</dbReference>
<keyword evidence="9" id="KW-1133">Transmembrane helix</keyword>
<evidence type="ECO:0000256" key="6">
    <source>
        <dbReference type="ARBA" id="ARBA00026121"/>
    </source>
</evidence>
<sequence>MTENHHSNGGTTTTTTGNGILSDSDDEQITPKSPFSMGVFIVKLIVIFFDIITFPIYYLIQQPWIAIKKQREVVAALENPNDPYSPYVRVVDNFRNHYILKAQTLPESQQLVLKLNPKNMPILAQRKILNVVKQSSRSGKQFTKYHLGEYEWMTLEEVDKQISNLAYGFVAEGVQYQQNVLIFSETRLEWFLCAHALFRIGAVVATLYTTLGKKSVLYGIQETEVEHIITTSNMLPILFELIDQMTLVKNIYVIEVHHGLLNSEPLTEQDFNKKLQEQNRSIKLITYDHLARIGYLRENELQYTPPKPSDLAVILYTSGSTGNPKGVLVTHENFIATMHAAYAIFNEEIIDEYDAHTYYATLPLAHIFELMVESALFGIGIKIGYGSPYTMMDNSTAILKGQKGDLKLLQPTIMAAVPLLMDRIRKAITDRFEKKKSVFMKQLVKFFLAYKNYWLERGFDTPMVNELICKRLNGNLGGKVKYMISGGAPLSPDTQRMMKAFLNVQILVGYGASETCGAATLMSIHDLSIGNVGTPLKNVKIRLIDWLEGGYSVHDKPYPRGELVIGGKSIAKGYFKLPDKTAESFEEKDGIWWFKMGDIGEINKIGAIKIIDRKKDLVKLQFGEYISLGKVETELKNFPYVENVCIYGDSMHTYVIALIAPARANLARLAAEMNKKDLTFEQQCEDPELVAKILSELKQFCSSVGLHKMETPQKIKLCSKEWSLDSGFLTASMKIKRHNLKSKNIYPPPYLNFNNTNNNNNDKSDERIDPHQSSTKATSINIQKVHQNNNNHLHSNKLPNAFKHAIVVTLKFIFMTIFISIIQLYTIITWPLYFIIQQPWKAKRLNDQKRIKIFQKSQDPKLSPIYERLDQAILDHNFLTYNSITSIFQSLTNQYDHNRNCLGYRQILSEESILSDDGQECRMDGRKLKRYHLSDYKWLTYGQVQKISALIAKGLMASGIEEGDRIMIFAETRIEWMLSFLAIPQAGAVLVTAFSNLGINGLKYSIESTECNTIIVSFECIQILQKVLANSTQHNVKRIIFMEGFHKPDFKFSTEIEIYSLNNIVQLGQQCIDQNQDLPLHKGSMDRRMIIMFTSGTNGDPKAAIITEKQIFTSIKAMYCRVRSLVNETYKHIYVAYLPTAHVMELTLELLFFLGGVRLGYASPFTLTDSAPGLAPGEISDLKLLKPTIMTAVPLVLERILKEINEKLKARTPVSQQVFRFLTDYKSKWTRLGYKCNIVTRLLCPKIREQFGDELIFMICGGAQLNERTQATIKSALDVTLIQGYGCTETTSSVICMDFETLDYGNCGSVLAHVLYRLQDWDDGGYSVQDQPNPRGELLIGGDIVTKGYYKNQQFTNEVYFIDDNGIQWYRTGDIVEMLPNGFIKIIDRRKDLIKLQNGEYISLGKVEAALKMSTLIDNAFVYGDICANDLIALISPNRKAFDELTRQLNKYQMTIEEKCLDKQIEAIYFQSMIDVCKQSSLATKEIPKRIRLVSEIWSPDNDLLTASMKLKRQNIMKKYSQQLSQLSIGRSDNHFNNINNNFNNFK</sequence>
<keyword evidence="12" id="KW-1185">Reference proteome</keyword>
<evidence type="ECO:0000256" key="5">
    <source>
        <dbReference type="ARBA" id="ARBA00022840"/>
    </source>
</evidence>
<evidence type="ECO:0000256" key="7">
    <source>
        <dbReference type="ARBA" id="ARBA00036813"/>
    </source>
</evidence>
<gene>
    <name evidence="11" type="primary">ACSL4_7</name>
    <name evidence="11" type="ORF">DERP_011200</name>
</gene>
<dbReference type="PANTHER" id="PTHR43272:SF83">
    <property type="entry name" value="ACYL-COA SYNTHETASE LONG-CHAIN, ISOFORM J"/>
    <property type="match status" value="1"/>
</dbReference>
<feature type="transmembrane region" description="Helical" evidence="9">
    <location>
        <begin position="812"/>
        <end position="836"/>
    </location>
</feature>
<dbReference type="InterPro" id="IPR000873">
    <property type="entry name" value="AMP-dep_synth/lig_dom"/>
</dbReference>
<comment type="caution">
    <text evidence="11">The sequence shown here is derived from an EMBL/GenBank/DDBJ whole genome shotgun (WGS) entry which is preliminary data.</text>
</comment>
<feature type="transmembrane region" description="Helical" evidence="9">
    <location>
        <begin position="40"/>
        <end position="60"/>
    </location>
</feature>
<feature type="domain" description="AMP-dependent synthetase/ligase" evidence="10">
    <location>
        <begin position="144"/>
        <end position="575"/>
    </location>
</feature>
<evidence type="ECO:0000259" key="10">
    <source>
        <dbReference type="Pfam" id="PF00501"/>
    </source>
</evidence>
<keyword evidence="5" id="KW-0067">ATP-binding</keyword>
<evidence type="ECO:0000256" key="3">
    <source>
        <dbReference type="ARBA" id="ARBA00022741"/>
    </source>
</evidence>
<feature type="transmembrane region" description="Helical" evidence="9">
    <location>
        <begin position="190"/>
        <end position="211"/>
    </location>
</feature>
<evidence type="ECO:0000313" key="11">
    <source>
        <dbReference type="EMBL" id="KAH9420286.1"/>
    </source>
</evidence>
<evidence type="ECO:0000256" key="8">
    <source>
        <dbReference type="SAM" id="MobiDB-lite"/>
    </source>
</evidence>
<feature type="transmembrane region" description="Helical" evidence="9">
    <location>
        <begin position="976"/>
        <end position="999"/>
    </location>
</feature>
<dbReference type="Pfam" id="PF00501">
    <property type="entry name" value="AMP-binding"/>
    <property type="match status" value="2"/>
</dbReference>
<keyword evidence="9" id="KW-0812">Transmembrane</keyword>
<reference evidence="11 12" key="2">
    <citation type="journal article" date="2022" name="Mol. Biol. Evol.">
        <title>Comparative Genomics Reveals Insights into the Divergent Evolution of Astigmatic Mites and Household Pest Adaptations.</title>
        <authorList>
            <person name="Xiong Q."/>
            <person name="Wan A.T."/>
            <person name="Liu X."/>
            <person name="Fung C.S."/>
            <person name="Xiao X."/>
            <person name="Malainual N."/>
            <person name="Hou J."/>
            <person name="Wang L."/>
            <person name="Wang M."/>
            <person name="Yang K.Y."/>
            <person name="Cui Y."/>
            <person name="Leung E.L."/>
            <person name="Nong W."/>
            <person name="Shin S.K."/>
            <person name="Au S.W."/>
            <person name="Jeong K.Y."/>
            <person name="Chew F.T."/>
            <person name="Hui J.H."/>
            <person name="Leung T.F."/>
            <person name="Tungtrongchitr A."/>
            <person name="Zhong N."/>
            <person name="Liu Z."/>
            <person name="Tsui S.K."/>
        </authorList>
    </citation>
    <scope>NUCLEOTIDE SEQUENCE [LARGE SCALE GENOMIC DNA]</scope>
    <source>
        <strain evidence="11">Derp</strain>
    </source>
</reference>
<dbReference type="InterPro" id="IPR042099">
    <property type="entry name" value="ANL_N_sf"/>
</dbReference>
<accession>A0ABQ8JCF2</accession>
<keyword evidence="4" id="KW-0443">Lipid metabolism</keyword>
<feature type="compositionally biased region" description="Low complexity" evidence="8">
    <location>
        <begin position="8"/>
        <end position="19"/>
    </location>
</feature>
<dbReference type="SUPFAM" id="SSF56801">
    <property type="entry name" value="Acetyl-CoA synthetase-like"/>
    <property type="match status" value="2"/>
</dbReference>
<feature type="domain" description="AMP-dependent synthetase/ligase" evidence="10">
    <location>
        <begin position="933"/>
        <end position="1350"/>
    </location>
</feature>
<comment type="catalytic activity">
    <reaction evidence="7">
        <text>a long-chain fatty acid + ATP + CoA = a long-chain fatty acyl-CoA + AMP + diphosphate</text>
        <dbReference type="Rhea" id="RHEA:15421"/>
        <dbReference type="ChEBI" id="CHEBI:30616"/>
        <dbReference type="ChEBI" id="CHEBI:33019"/>
        <dbReference type="ChEBI" id="CHEBI:57287"/>
        <dbReference type="ChEBI" id="CHEBI:57560"/>
        <dbReference type="ChEBI" id="CHEBI:83139"/>
        <dbReference type="ChEBI" id="CHEBI:456215"/>
        <dbReference type="EC" id="6.2.1.3"/>
    </reaction>
</comment>
<dbReference type="EC" id="6.2.1.3" evidence="6"/>
<name>A0ABQ8JCF2_DERPT</name>
<dbReference type="Proteomes" id="UP000887458">
    <property type="component" value="Unassembled WGS sequence"/>
</dbReference>
<feature type="region of interest" description="Disordered" evidence="8">
    <location>
        <begin position="1"/>
        <end position="27"/>
    </location>
</feature>
<evidence type="ECO:0000256" key="9">
    <source>
        <dbReference type="SAM" id="Phobius"/>
    </source>
</evidence>
<feature type="region of interest" description="Disordered" evidence="8">
    <location>
        <begin position="751"/>
        <end position="775"/>
    </location>
</feature>
<keyword evidence="2 11" id="KW-0436">Ligase</keyword>
<organism evidence="11 12">
    <name type="scientific">Dermatophagoides pteronyssinus</name>
    <name type="common">European house dust mite</name>
    <dbReference type="NCBI Taxonomy" id="6956"/>
    <lineage>
        <taxon>Eukaryota</taxon>
        <taxon>Metazoa</taxon>
        <taxon>Ecdysozoa</taxon>
        <taxon>Arthropoda</taxon>
        <taxon>Chelicerata</taxon>
        <taxon>Arachnida</taxon>
        <taxon>Acari</taxon>
        <taxon>Acariformes</taxon>
        <taxon>Sarcoptiformes</taxon>
        <taxon>Astigmata</taxon>
        <taxon>Psoroptidia</taxon>
        <taxon>Analgoidea</taxon>
        <taxon>Pyroglyphidae</taxon>
        <taxon>Dermatophagoidinae</taxon>
        <taxon>Dermatophagoides</taxon>
    </lineage>
</organism>
<dbReference type="PANTHER" id="PTHR43272">
    <property type="entry name" value="LONG-CHAIN-FATTY-ACID--COA LIGASE"/>
    <property type="match status" value="1"/>
</dbReference>
<dbReference type="EMBL" id="NJHN03000051">
    <property type="protein sequence ID" value="KAH9420286.1"/>
    <property type="molecule type" value="Genomic_DNA"/>
</dbReference>
<evidence type="ECO:0000256" key="2">
    <source>
        <dbReference type="ARBA" id="ARBA00022598"/>
    </source>
</evidence>
<protein>
    <recommendedName>
        <fullName evidence="6">long-chain-fatty-acid--CoA ligase</fullName>
        <ecNumber evidence="6">6.2.1.3</ecNumber>
    </recommendedName>
</protein>
<proteinExistence type="inferred from homology"/>
<keyword evidence="4" id="KW-0276">Fatty acid metabolism</keyword>
<evidence type="ECO:0000256" key="4">
    <source>
        <dbReference type="ARBA" id="ARBA00022832"/>
    </source>
</evidence>
<dbReference type="PROSITE" id="PS00455">
    <property type="entry name" value="AMP_BINDING"/>
    <property type="match status" value="1"/>
</dbReference>
<dbReference type="GO" id="GO:0016874">
    <property type="term" value="F:ligase activity"/>
    <property type="evidence" value="ECO:0007669"/>
    <property type="project" value="UniProtKB-KW"/>
</dbReference>
<reference evidence="11 12" key="1">
    <citation type="journal article" date="2018" name="J. Allergy Clin. Immunol.">
        <title>High-quality assembly of Dermatophagoides pteronyssinus genome and transcriptome reveals a wide range of novel allergens.</title>
        <authorList>
            <person name="Liu X.Y."/>
            <person name="Yang K.Y."/>
            <person name="Wang M.Q."/>
            <person name="Kwok J.S."/>
            <person name="Zeng X."/>
            <person name="Yang Z."/>
            <person name="Xiao X.J."/>
            <person name="Lau C.P."/>
            <person name="Li Y."/>
            <person name="Huang Z.M."/>
            <person name="Ba J.G."/>
            <person name="Yim A.K."/>
            <person name="Ouyang C.Y."/>
            <person name="Ngai S.M."/>
            <person name="Chan T.F."/>
            <person name="Leung E.L."/>
            <person name="Liu L."/>
            <person name="Liu Z.G."/>
            <person name="Tsui S.K."/>
        </authorList>
    </citation>
    <scope>NUCLEOTIDE SEQUENCE [LARGE SCALE GENOMIC DNA]</scope>
    <source>
        <strain evidence="11">Derp</strain>
    </source>
</reference>
<evidence type="ECO:0000313" key="12">
    <source>
        <dbReference type="Proteomes" id="UP000887458"/>
    </source>
</evidence>
<evidence type="ECO:0000256" key="1">
    <source>
        <dbReference type="ARBA" id="ARBA00006432"/>
    </source>
</evidence>
<comment type="similarity">
    <text evidence="1">Belongs to the ATP-dependent AMP-binding enzyme family.</text>
</comment>
<dbReference type="Gene3D" id="3.40.50.12780">
    <property type="entry name" value="N-terminal domain of ligase-like"/>
    <property type="match status" value="2"/>
</dbReference>
<keyword evidence="3" id="KW-0547">Nucleotide-binding</keyword>
<keyword evidence="9" id="KW-0472">Membrane</keyword>
<feature type="compositionally biased region" description="Low complexity" evidence="8">
    <location>
        <begin position="752"/>
        <end position="761"/>
    </location>
</feature>